<evidence type="ECO:0000313" key="3">
    <source>
        <dbReference type="Proteomes" id="UP001262410"/>
    </source>
</evidence>
<comment type="caution">
    <text evidence="2">The sequence shown here is derived from an EMBL/GenBank/DDBJ whole genome shotgun (WGS) entry which is preliminary data.</text>
</comment>
<gene>
    <name evidence="2" type="ORF">E9232_002219</name>
</gene>
<sequence>MTLLHSHPAHTARRAGEIGPSALAAPVGLRLVVAFGLIAVLWLAVAWALGWLG</sequence>
<dbReference type="EMBL" id="JAVDPW010000003">
    <property type="protein sequence ID" value="MDR6289704.1"/>
    <property type="molecule type" value="Genomic_DNA"/>
</dbReference>
<keyword evidence="1" id="KW-0812">Transmembrane</keyword>
<evidence type="ECO:0000256" key="1">
    <source>
        <dbReference type="SAM" id="Phobius"/>
    </source>
</evidence>
<dbReference type="Proteomes" id="UP001262410">
    <property type="component" value="Unassembled WGS sequence"/>
</dbReference>
<feature type="transmembrane region" description="Helical" evidence="1">
    <location>
        <begin position="31"/>
        <end position="52"/>
    </location>
</feature>
<keyword evidence="1" id="KW-0472">Membrane</keyword>
<evidence type="ECO:0000313" key="2">
    <source>
        <dbReference type="EMBL" id="MDR6289704.1"/>
    </source>
</evidence>
<name>A0ABU1JM66_9PROT</name>
<keyword evidence="3" id="KW-1185">Reference proteome</keyword>
<keyword evidence="1" id="KW-1133">Transmembrane helix</keyword>
<organism evidence="2 3">
    <name type="scientific">Inquilinus ginsengisoli</name>
    <dbReference type="NCBI Taxonomy" id="363840"/>
    <lineage>
        <taxon>Bacteria</taxon>
        <taxon>Pseudomonadati</taxon>
        <taxon>Pseudomonadota</taxon>
        <taxon>Alphaproteobacteria</taxon>
        <taxon>Rhodospirillales</taxon>
        <taxon>Rhodospirillaceae</taxon>
        <taxon>Inquilinus</taxon>
    </lineage>
</organism>
<protein>
    <submittedName>
        <fullName evidence="2">Uncharacterized protein</fullName>
    </submittedName>
</protein>
<dbReference type="RefSeq" id="WP_309793983.1">
    <property type="nucleotide sequence ID" value="NZ_JAVDPW010000003.1"/>
</dbReference>
<proteinExistence type="predicted"/>
<reference evidence="2 3" key="1">
    <citation type="submission" date="2023-07" db="EMBL/GenBank/DDBJ databases">
        <title>Sorghum-associated microbial communities from plants grown in Nebraska, USA.</title>
        <authorList>
            <person name="Schachtman D."/>
        </authorList>
    </citation>
    <scope>NUCLEOTIDE SEQUENCE [LARGE SCALE GENOMIC DNA]</scope>
    <source>
        <strain evidence="2 3">584</strain>
    </source>
</reference>
<accession>A0ABU1JM66</accession>